<keyword evidence="2" id="KW-0472">Membrane</keyword>
<evidence type="ECO:0000313" key="5">
    <source>
        <dbReference type="EMBL" id="OXA59768.1"/>
    </source>
</evidence>
<dbReference type="SUPFAM" id="SSF48726">
    <property type="entry name" value="Immunoglobulin"/>
    <property type="match status" value="1"/>
</dbReference>
<dbReference type="EMBL" id="LNIX01000002">
    <property type="protein sequence ID" value="OXA59768.1"/>
    <property type="molecule type" value="Genomic_DNA"/>
</dbReference>
<organism evidence="5 6">
    <name type="scientific">Folsomia candida</name>
    <name type="common">Springtail</name>
    <dbReference type="NCBI Taxonomy" id="158441"/>
    <lineage>
        <taxon>Eukaryota</taxon>
        <taxon>Metazoa</taxon>
        <taxon>Ecdysozoa</taxon>
        <taxon>Arthropoda</taxon>
        <taxon>Hexapoda</taxon>
        <taxon>Collembola</taxon>
        <taxon>Entomobryomorpha</taxon>
        <taxon>Isotomoidea</taxon>
        <taxon>Isotomidae</taxon>
        <taxon>Proisotominae</taxon>
        <taxon>Folsomia</taxon>
    </lineage>
</organism>
<gene>
    <name evidence="5" type="ORF">Fcan01_04203</name>
</gene>
<proteinExistence type="predicted"/>
<evidence type="ECO:0000256" key="1">
    <source>
        <dbReference type="SAM" id="MobiDB-lite"/>
    </source>
</evidence>
<evidence type="ECO:0000313" key="6">
    <source>
        <dbReference type="Proteomes" id="UP000198287"/>
    </source>
</evidence>
<feature type="compositionally biased region" description="Polar residues" evidence="1">
    <location>
        <begin position="780"/>
        <end position="797"/>
    </location>
</feature>
<evidence type="ECO:0000256" key="2">
    <source>
        <dbReference type="SAM" id="Phobius"/>
    </source>
</evidence>
<dbReference type="SMART" id="SM01411">
    <property type="entry name" value="Ephrin_rec_like"/>
    <property type="match status" value="1"/>
</dbReference>
<dbReference type="InterPro" id="IPR007110">
    <property type="entry name" value="Ig-like_dom"/>
</dbReference>
<keyword evidence="2" id="KW-1133">Transmembrane helix</keyword>
<dbReference type="InterPro" id="IPR013783">
    <property type="entry name" value="Ig-like_fold"/>
</dbReference>
<protein>
    <submittedName>
        <fullName evidence="5">Signal peptide, CUB and EGF-like domain-containing protein 1</fullName>
    </submittedName>
</protein>
<feature type="signal peptide" evidence="3">
    <location>
        <begin position="1"/>
        <end position="23"/>
    </location>
</feature>
<feature type="compositionally biased region" description="Basic and acidic residues" evidence="1">
    <location>
        <begin position="813"/>
        <end position="830"/>
    </location>
</feature>
<dbReference type="InterPro" id="IPR036179">
    <property type="entry name" value="Ig-like_dom_sf"/>
</dbReference>
<feature type="compositionally biased region" description="Basic and acidic residues" evidence="1">
    <location>
        <begin position="567"/>
        <end position="583"/>
    </location>
</feature>
<sequence>MYYKIVTQFLLIFVTLFLENISSQSPDCQNPERCVCHMMATLDYINEMAMLPPHAYYAEPGLVSVRISNYQCIRHHTLPATLRLKFGPDRPSQNLYYNQKGRVKRSLCWDDNDKSSYQNIVPQQEQKHVRTKRQIPLGYPSNDLFFSVLPKLTERADHVYIPLGGRSTLHCGQGPYNHVMDSGGSPTFRKVFSWRHSDGRVVSSPEVAMDPRNGDLTFQAVQLSDSDLYTCNVSHVPGGSSSFQGPPPNDGSLPPNEIFYQQLDVVAEPIQWLAFVAEYHAPHCSLDELALINAHLISWVHTHVCYFCPVRNHSALCFSREDFEQQNPRLGKKVQIHLAVSTMGLERRMMAFSGYSEACPLLCVELLHAKILQIVRDSLEKLFSLNVEIESPESPELSVYTASNTDVDFMLACPAGFYETHKLCLPCSAGHFSPNGQSECFLCPIGSFQPTPGSGRCLPCHDGYSTLGEGSVGEFDCKVELIAGIFGGRLWAKYYPWSMIVSGIVAFLGVIFLLVCFIPCCCPKSAMGKCCAKCSCCGPDPDFEEESLGGQRGGRGNNRKNRVGRRTSYERVEDQGQDDDGRRIMINKDLPEKRGDSVTIILEKEDEPTTDEGVDDQVFELNDDIKRSASRIEIGGEDRYADEVEYKPIVKKSYSSTYTDRNNKAFKTNSSKSLVNISGVIKPDKSLSNVSTKYASMNSKISSSPLASNREDNSLFLPHTIPIPPPLPPAAPSQKMTSAALSSYYSSTPTNSKLLKSKSGLKYARSKRFVPPPTPRDRSAATTPVISEATQTSSSKLQLGEAENRRKSTSASRKREVVPKGERSAREMTSRNKGHIVKSPSNESFVQKPIVLPTGPILPTPPESSPEIIRLQHVEQNKYHPTHVELDLPELHHVQNPEIRRDVGRKEKPAFILSNDYDDTNREDEVTTRLDTDNLIVDNQTSLKNVTKPPRNVVNFDPVAKTRIIPARNAVLVTSSESEDNIGGLTTNESDDATATTATEAYDVAELARNLKYQQVGHVSIRPDPRQQLQARHQVSSEFDILAPINVRKIATRLEKRGRFSAGMLQDLASNGKIPPGAFTYTPQFPTRARI</sequence>
<dbReference type="PROSITE" id="PS50835">
    <property type="entry name" value="IG_LIKE"/>
    <property type="match status" value="1"/>
</dbReference>
<feature type="region of interest" description="Disordered" evidence="1">
    <location>
        <begin position="546"/>
        <end position="588"/>
    </location>
</feature>
<feature type="transmembrane region" description="Helical" evidence="2">
    <location>
        <begin position="494"/>
        <end position="518"/>
    </location>
</feature>
<keyword evidence="2" id="KW-0812">Transmembrane</keyword>
<feature type="compositionally biased region" description="Low complexity" evidence="1">
    <location>
        <begin position="737"/>
        <end position="762"/>
    </location>
</feature>
<feature type="region of interest" description="Disordered" evidence="1">
    <location>
        <begin position="698"/>
        <end position="839"/>
    </location>
</feature>
<feature type="domain" description="Ig-like" evidence="4">
    <location>
        <begin position="150"/>
        <end position="235"/>
    </location>
</feature>
<keyword evidence="3" id="KW-0732">Signal</keyword>
<accession>A0A226ERD7</accession>
<keyword evidence="6" id="KW-1185">Reference proteome</keyword>
<dbReference type="STRING" id="158441.A0A226ERD7"/>
<dbReference type="Gene3D" id="2.10.50.10">
    <property type="entry name" value="Tumor Necrosis Factor Receptor, subunit A, domain 2"/>
    <property type="match status" value="1"/>
</dbReference>
<reference evidence="5 6" key="1">
    <citation type="submission" date="2015-12" db="EMBL/GenBank/DDBJ databases">
        <title>The genome of Folsomia candida.</title>
        <authorList>
            <person name="Faddeeva A."/>
            <person name="Derks M.F."/>
            <person name="Anvar Y."/>
            <person name="Smit S."/>
            <person name="Van Straalen N."/>
            <person name="Roelofs D."/>
        </authorList>
    </citation>
    <scope>NUCLEOTIDE SEQUENCE [LARGE SCALE GENOMIC DNA]</scope>
    <source>
        <strain evidence="5 6">VU population</strain>
        <tissue evidence="5">Whole body</tissue>
    </source>
</reference>
<dbReference type="AlphaFoldDB" id="A0A226ERD7"/>
<name>A0A226ERD7_FOLCA</name>
<feature type="compositionally biased region" description="Polar residues" evidence="1">
    <location>
        <begin position="698"/>
        <end position="707"/>
    </location>
</feature>
<comment type="caution">
    <text evidence="5">The sequence shown here is derived from an EMBL/GenBank/DDBJ whole genome shotgun (WGS) entry which is preliminary data.</text>
</comment>
<dbReference type="Gene3D" id="2.60.40.10">
    <property type="entry name" value="Immunoglobulins"/>
    <property type="match status" value="1"/>
</dbReference>
<dbReference type="InterPro" id="IPR011641">
    <property type="entry name" value="Tyr-kin_ephrin_A/B_rcpt-like"/>
</dbReference>
<dbReference type="Proteomes" id="UP000198287">
    <property type="component" value="Unassembled WGS sequence"/>
</dbReference>
<feature type="compositionally biased region" description="Pro residues" evidence="1">
    <location>
        <begin position="721"/>
        <end position="731"/>
    </location>
</feature>
<evidence type="ECO:0000259" key="4">
    <source>
        <dbReference type="PROSITE" id="PS50835"/>
    </source>
</evidence>
<evidence type="ECO:0000256" key="3">
    <source>
        <dbReference type="SAM" id="SignalP"/>
    </source>
</evidence>
<feature type="chain" id="PRO_5013098877" evidence="3">
    <location>
        <begin position="24"/>
        <end position="1091"/>
    </location>
</feature>
<dbReference type="Pfam" id="PF07699">
    <property type="entry name" value="Ephrin_rec_like"/>
    <property type="match status" value="1"/>
</dbReference>